<accession>A0ABS5EZC9</accession>
<dbReference type="InterPro" id="IPR015422">
    <property type="entry name" value="PyrdxlP-dep_Trfase_small"/>
</dbReference>
<proteinExistence type="inferred from homology"/>
<dbReference type="SUPFAM" id="SSF53383">
    <property type="entry name" value="PLP-dependent transferases"/>
    <property type="match status" value="1"/>
</dbReference>
<dbReference type="SUPFAM" id="SSF46785">
    <property type="entry name" value="Winged helix' DNA-binding domain"/>
    <property type="match status" value="1"/>
</dbReference>
<keyword evidence="2" id="KW-0663">Pyridoxal phosphate</keyword>
<organism evidence="8 9">
    <name type="scientific">Plastoroseomonas hellenica</name>
    <dbReference type="NCBI Taxonomy" id="2687306"/>
    <lineage>
        <taxon>Bacteria</taxon>
        <taxon>Pseudomonadati</taxon>
        <taxon>Pseudomonadota</taxon>
        <taxon>Alphaproteobacteria</taxon>
        <taxon>Acetobacterales</taxon>
        <taxon>Acetobacteraceae</taxon>
        <taxon>Plastoroseomonas</taxon>
    </lineage>
</organism>
<protein>
    <submittedName>
        <fullName evidence="8">PLP-dependent aminotransferase family protein</fullName>
    </submittedName>
</protein>
<keyword evidence="8" id="KW-0808">Transferase</keyword>
<feature type="domain" description="HTH gntR-type" evidence="7">
    <location>
        <begin position="20"/>
        <end position="88"/>
    </location>
</feature>
<evidence type="ECO:0000256" key="3">
    <source>
        <dbReference type="ARBA" id="ARBA00023015"/>
    </source>
</evidence>
<reference evidence="9" key="1">
    <citation type="journal article" date="2021" name="Syst. Appl. Microbiol.">
        <title>Roseomonas hellenica sp. nov., isolated from roots of wild-growing Alkanna tinctoria.</title>
        <authorList>
            <person name="Rat A."/>
            <person name="Naranjo H.D."/>
            <person name="Lebbe L."/>
            <person name="Cnockaert M."/>
            <person name="Krigas N."/>
            <person name="Grigoriadou K."/>
            <person name="Maloupa E."/>
            <person name="Willems A."/>
        </authorList>
    </citation>
    <scope>NUCLEOTIDE SEQUENCE [LARGE SCALE GENOMIC DNA]</scope>
    <source>
        <strain evidence="9">LMG 31523</strain>
    </source>
</reference>
<evidence type="ECO:0000256" key="4">
    <source>
        <dbReference type="ARBA" id="ARBA00023125"/>
    </source>
</evidence>
<keyword evidence="9" id="KW-1185">Reference proteome</keyword>
<dbReference type="Pfam" id="PF00392">
    <property type="entry name" value="GntR"/>
    <property type="match status" value="1"/>
</dbReference>
<keyword evidence="4" id="KW-0238">DNA-binding</keyword>
<keyword evidence="8" id="KW-0032">Aminotransferase</keyword>
<dbReference type="InterPro" id="IPR015424">
    <property type="entry name" value="PyrdxlP-dep_Trfase"/>
</dbReference>
<dbReference type="Gene3D" id="3.40.640.10">
    <property type="entry name" value="Type I PLP-dependent aspartate aminotransferase-like (Major domain)"/>
    <property type="match status" value="1"/>
</dbReference>
<dbReference type="CDD" id="cd00609">
    <property type="entry name" value="AAT_like"/>
    <property type="match status" value="1"/>
</dbReference>
<dbReference type="GO" id="GO:0008483">
    <property type="term" value="F:transaminase activity"/>
    <property type="evidence" value="ECO:0007669"/>
    <property type="project" value="UniProtKB-KW"/>
</dbReference>
<evidence type="ECO:0000313" key="9">
    <source>
        <dbReference type="Proteomes" id="UP001196870"/>
    </source>
</evidence>
<keyword evidence="3" id="KW-0805">Transcription regulation</keyword>
<feature type="region of interest" description="Disordered" evidence="6">
    <location>
        <begin position="92"/>
        <end position="113"/>
    </location>
</feature>
<dbReference type="EMBL" id="JAAGBB010000016">
    <property type="protein sequence ID" value="MBR0665653.1"/>
    <property type="molecule type" value="Genomic_DNA"/>
</dbReference>
<evidence type="ECO:0000256" key="2">
    <source>
        <dbReference type="ARBA" id="ARBA00022898"/>
    </source>
</evidence>
<dbReference type="InterPro" id="IPR051446">
    <property type="entry name" value="HTH_trans_reg/aminotransferase"/>
</dbReference>
<dbReference type="PROSITE" id="PS50949">
    <property type="entry name" value="HTH_GNTR"/>
    <property type="match status" value="1"/>
</dbReference>
<dbReference type="InterPro" id="IPR036390">
    <property type="entry name" value="WH_DNA-bd_sf"/>
</dbReference>
<evidence type="ECO:0000256" key="6">
    <source>
        <dbReference type="SAM" id="MobiDB-lite"/>
    </source>
</evidence>
<comment type="similarity">
    <text evidence="1">In the C-terminal section; belongs to the class-I pyridoxal-phosphate-dependent aminotransferase family.</text>
</comment>
<dbReference type="InterPro" id="IPR000524">
    <property type="entry name" value="Tscrpt_reg_HTH_GntR"/>
</dbReference>
<dbReference type="PANTHER" id="PTHR46577:SF1">
    <property type="entry name" value="HTH-TYPE TRANSCRIPTIONAL REGULATORY PROTEIN GABR"/>
    <property type="match status" value="1"/>
</dbReference>
<evidence type="ECO:0000256" key="1">
    <source>
        <dbReference type="ARBA" id="ARBA00005384"/>
    </source>
</evidence>
<dbReference type="Gene3D" id="3.90.1150.10">
    <property type="entry name" value="Aspartate Aminotransferase, domain 1"/>
    <property type="match status" value="1"/>
</dbReference>
<evidence type="ECO:0000313" key="8">
    <source>
        <dbReference type="EMBL" id="MBR0665653.1"/>
    </source>
</evidence>
<name>A0ABS5EZC9_9PROT</name>
<dbReference type="Gene3D" id="1.10.10.10">
    <property type="entry name" value="Winged helix-like DNA-binding domain superfamily/Winged helix DNA-binding domain"/>
    <property type="match status" value="1"/>
</dbReference>
<dbReference type="InterPro" id="IPR004839">
    <property type="entry name" value="Aminotransferase_I/II_large"/>
</dbReference>
<dbReference type="SMART" id="SM00345">
    <property type="entry name" value="HTH_GNTR"/>
    <property type="match status" value="1"/>
</dbReference>
<comment type="caution">
    <text evidence="8">The sequence shown here is derived from an EMBL/GenBank/DDBJ whole genome shotgun (WGS) entry which is preliminary data.</text>
</comment>
<dbReference type="PANTHER" id="PTHR46577">
    <property type="entry name" value="HTH-TYPE TRANSCRIPTIONAL REGULATORY PROTEIN GABR"/>
    <property type="match status" value="1"/>
</dbReference>
<gene>
    <name evidence="8" type="ORF">GXW71_14945</name>
</gene>
<dbReference type="Proteomes" id="UP001196870">
    <property type="component" value="Unassembled WGS sequence"/>
</dbReference>
<sequence length="465" mass="49317">MIAGAERRNDWTPDLNAAGQPHYLAIADAIAADLAASRLSEGDRLPPQRLLAKRLGLDFTTVARGYAEAQRRGLVEAVVGRGSYVRAPAPLERKQGRRRSAADFSMNLPPEPADPTLVERMQAGFEEVGRDILAHLRYQAFGGSAADKDAAAGWLARRGLRPPRERLFVTPGAHPAIQAILGLLTRPGDAILSEGLTYPGLRGLAGQAGLRVLGLPEDAEGIDPEALDDACRREAPKLLYLNPTLRNPTTLTVSTARRIAIAEVARRHALPILEDDAYGFLPARGPAPFAALLPDLTWHLAGLSKCFGAGLRVAYVVAPEAGAALAFAAAARSVTVMASPLTVALTTRWLEDGTADAILRFVRVESAARQALAAGILPAAHVLADPIGFHLWLSLPLPWTRSAFLDQVRVQGVGLAASDAFAVTTPAPEALRVCLGGPADRAAIREALEDIAEALRQAPAPNACF</sequence>
<dbReference type="InterPro" id="IPR015421">
    <property type="entry name" value="PyrdxlP-dep_Trfase_major"/>
</dbReference>
<dbReference type="InterPro" id="IPR036388">
    <property type="entry name" value="WH-like_DNA-bd_sf"/>
</dbReference>
<evidence type="ECO:0000256" key="5">
    <source>
        <dbReference type="ARBA" id="ARBA00023163"/>
    </source>
</evidence>
<keyword evidence="5" id="KW-0804">Transcription</keyword>
<dbReference type="Pfam" id="PF00155">
    <property type="entry name" value="Aminotran_1_2"/>
    <property type="match status" value="1"/>
</dbReference>
<evidence type="ECO:0000259" key="7">
    <source>
        <dbReference type="PROSITE" id="PS50949"/>
    </source>
</evidence>